<evidence type="ECO:0000313" key="2">
    <source>
        <dbReference type="Proteomes" id="UP001322277"/>
    </source>
</evidence>
<protein>
    <submittedName>
        <fullName evidence="1">Zn(2)-C6 fungal-type DNA-binding domain superfamily</fullName>
    </submittedName>
</protein>
<name>A0AAX4J4W2_9PEZI</name>
<proteinExistence type="predicted"/>
<organism evidence="1 2">
    <name type="scientific">Colletotrichum destructivum</name>
    <dbReference type="NCBI Taxonomy" id="34406"/>
    <lineage>
        <taxon>Eukaryota</taxon>
        <taxon>Fungi</taxon>
        <taxon>Dikarya</taxon>
        <taxon>Ascomycota</taxon>
        <taxon>Pezizomycotina</taxon>
        <taxon>Sordariomycetes</taxon>
        <taxon>Hypocreomycetidae</taxon>
        <taxon>Glomerellales</taxon>
        <taxon>Glomerellaceae</taxon>
        <taxon>Colletotrichum</taxon>
        <taxon>Colletotrichum destructivum species complex</taxon>
    </lineage>
</organism>
<reference evidence="2" key="1">
    <citation type="journal article" date="2023" name="bioRxiv">
        <title>Complete genome of the Medicago anthracnose fungus, Colletotrichum destructivum, reveals a mini-chromosome-like region within a core chromosome.</title>
        <authorList>
            <person name="Lapalu N."/>
            <person name="Simon A."/>
            <person name="Lu A."/>
            <person name="Plaumann P.-L."/>
            <person name="Amselem J."/>
            <person name="Pigne S."/>
            <person name="Auger A."/>
            <person name="Koch C."/>
            <person name="Dallery J.-F."/>
            <person name="O'Connell R.J."/>
        </authorList>
    </citation>
    <scope>NUCLEOTIDE SEQUENCE [LARGE SCALE GENOMIC DNA]</scope>
    <source>
        <strain evidence="2">CBS 520.97</strain>
    </source>
</reference>
<evidence type="ECO:0000313" key="1">
    <source>
        <dbReference type="EMBL" id="WQF90435.1"/>
    </source>
</evidence>
<gene>
    <name evidence="1" type="ORF">CDEST_15449</name>
</gene>
<dbReference type="AlphaFoldDB" id="A0AAX4J4W2"/>
<accession>A0AAX4J4W2</accession>
<keyword evidence="2" id="KW-1185">Reference proteome</keyword>
<dbReference type="Proteomes" id="UP001322277">
    <property type="component" value="Chromosome 11"/>
</dbReference>
<dbReference type="SUPFAM" id="SSF57701">
    <property type="entry name" value="Zn2/Cys6 DNA-binding domain"/>
    <property type="match status" value="1"/>
</dbReference>
<sequence length="152" mass="16526">MKAFTKSQCGRSIWHLSSNLEHEVRSISPLRSSGTPFHGPLLSKPGPHETIPSNYRHDFPLESIGEVVELEGGSAFTPHSSKAPKEQQHTADMPGIEFHLPSSVVCFPCLLSNNLQCDGQSPACLQCLQSGLTCEEQVPFLAAGEMFLKALP</sequence>
<keyword evidence="1" id="KW-0238">DNA-binding</keyword>
<dbReference type="InterPro" id="IPR036864">
    <property type="entry name" value="Zn2-C6_fun-type_DNA-bd_sf"/>
</dbReference>
<dbReference type="GeneID" id="87951949"/>
<dbReference type="EMBL" id="CP137315">
    <property type="protein sequence ID" value="WQF90435.1"/>
    <property type="molecule type" value="Genomic_DNA"/>
</dbReference>
<dbReference type="KEGG" id="cdet:87951949"/>
<dbReference type="GO" id="GO:0000981">
    <property type="term" value="F:DNA-binding transcription factor activity, RNA polymerase II-specific"/>
    <property type="evidence" value="ECO:0007669"/>
    <property type="project" value="InterPro"/>
</dbReference>
<dbReference type="GO" id="GO:0008270">
    <property type="term" value="F:zinc ion binding"/>
    <property type="evidence" value="ECO:0007669"/>
    <property type="project" value="InterPro"/>
</dbReference>
<dbReference type="RefSeq" id="XP_062787656.1">
    <property type="nucleotide sequence ID" value="XM_062931605.1"/>
</dbReference>
<dbReference type="GO" id="GO:0003677">
    <property type="term" value="F:DNA binding"/>
    <property type="evidence" value="ECO:0007669"/>
    <property type="project" value="UniProtKB-KW"/>
</dbReference>